<proteinExistence type="inferred from homology"/>
<dbReference type="AlphaFoldDB" id="A0A7M4D1A6"/>
<gene>
    <name evidence="6" type="ORF">DWB62_001225</name>
    <name evidence="5" type="ORF">GNY23_01225</name>
</gene>
<evidence type="ECO:0000313" key="5">
    <source>
        <dbReference type="EMBL" id="MUP36435.1"/>
    </source>
</evidence>
<dbReference type="EMBL" id="WOTW01000002">
    <property type="protein sequence ID" value="MUP36435.1"/>
    <property type="molecule type" value="Genomic_DNA"/>
</dbReference>
<dbReference type="SUPFAM" id="SSF56349">
    <property type="entry name" value="DNA breaking-rejoining enzymes"/>
    <property type="match status" value="1"/>
</dbReference>
<dbReference type="GO" id="GO:0003677">
    <property type="term" value="F:DNA binding"/>
    <property type="evidence" value="ECO:0007669"/>
    <property type="project" value="UniProtKB-KW"/>
</dbReference>
<reference evidence="6 7" key="1">
    <citation type="submission" date="2019-11" db="EMBL/GenBank/DDBJ databases">
        <title>Draft genome sequence of Labilibaculum sp. strain SYP isolated from Black Sea.</title>
        <authorList>
            <person name="Yadav S."/>
            <person name="Villanueva L."/>
        </authorList>
    </citation>
    <scope>NUCLEOTIDE SEQUENCE [LARGE SCALE GENOMIC DNA]</scope>
    <source>
        <strain evidence="6 7">44</strain>
    </source>
</reference>
<evidence type="ECO:0000256" key="1">
    <source>
        <dbReference type="ARBA" id="ARBA00008857"/>
    </source>
</evidence>
<keyword evidence="2" id="KW-0238">DNA-binding</keyword>
<evidence type="ECO:0000313" key="7">
    <source>
        <dbReference type="Proteomes" id="UP000285951"/>
    </source>
</evidence>
<evidence type="ECO:0000313" key="8">
    <source>
        <dbReference type="Proteomes" id="UP000462449"/>
    </source>
</evidence>
<keyword evidence="7" id="KW-1185">Reference proteome</keyword>
<feature type="domain" description="Tyr recombinase" evidence="4">
    <location>
        <begin position="238"/>
        <end position="421"/>
    </location>
</feature>
<dbReference type="GO" id="GO:0015074">
    <property type="term" value="P:DNA integration"/>
    <property type="evidence" value="ECO:0007669"/>
    <property type="project" value="InterPro"/>
</dbReference>
<dbReference type="Pfam" id="PF00589">
    <property type="entry name" value="Phage_integrase"/>
    <property type="match status" value="1"/>
</dbReference>
<dbReference type="Proteomes" id="UP000462449">
    <property type="component" value="Unassembled WGS sequence"/>
</dbReference>
<sequence length="425" mass="50408">MKMRLTAHFFMAKIIDLLHTEYTIAYIVRKYTRPSIYPKIVTSKPLSSFTNEEKKAILKKYNRWYVYYSFEHPTAKTSTGQPKKVPQTPIYFNVNKDYKDFDERLKFLKMVRNSVEKFLKDGFSPYETGETASEHTALSALDFALEIKRPEVKETTFSGYETRINLFKKYIKSQGYSHFSIKDINKSIVSQYLRTIKNATHRNNSKGALSAIFTVLSSEDLIPINFIKEIQNSKKEEKPVRIYTEEDVNEISSLLKQHNQTLLMFIKFVSFMFWRPIEILRIRVEDVNFEKNTISVETKTKSSKTKIIPKLLIEELAEFAKGKTGFLFKPDKIENWDLPEEDKRKYFTRRFSRFRDKFEISKDFKLYSFRHTYITKIYLELRKTLSKHETIQQLSLITGHESKAIYNYIRVNDVELPEDYSSFLE</sequence>
<dbReference type="InterPro" id="IPR011010">
    <property type="entry name" value="DNA_brk_join_enz"/>
</dbReference>
<evidence type="ECO:0000259" key="4">
    <source>
        <dbReference type="PROSITE" id="PS51898"/>
    </source>
</evidence>
<dbReference type="InterPro" id="IPR002104">
    <property type="entry name" value="Integrase_catalytic"/>
</dbReference>
<evidence type="ECO:0000256" key="3">
    <source>
        <dbReference type="ARBA" id="ARBA00023172"/>
    </source>
</evidence>
<dbReference type="Gene3D" id="1.10.150.130">
    <property type="match status" value="1"/>
</dbReference>
<keyword evidence="3" id="KW-0233">DNA recombination</keyword>
<dbReference type="Proteomes" id="UP000285951">
    <property type="component" value="Unassembled WGS sequence"/>
</dbReference>
<comment type="caution">
    <text evidence="5">The sequence shown here is derived from an EMBL/GenBank/DDBJ whole genome shotgun (WGS) entry which is preliminary data.</text>
</comment>
<organism evidence="5 8">
    <name type="scientific">Labilibaculum euxinus</name>
    <dbReference type="NCBI Taxonomy" id="2686357"/>
    <lineage>
        <taxon>Bacteria</taxon>
        <taxon>Pseudomonadati</taxon>
        <taxon>Bacteroidota</taxon>
        <taxon>Bacteroidia</taxon>
        <taxon>Marinilabiliales</taxon>
        <taxon>Marinifilaceae</taxon>
        <taxon>Labilibaculum</taxon>
    </lineage>
</organism>
<dbReference type="GO" id="GO:0006310">
    <property type="term" value="P:DNA recombination"/>
    <property type="evidence" value="ECO:0007669"/>
    <property type="project" value="UniProtKB-KW"/>
</dbReference>
<comment type="similarity">
    <text evidence="1">Belongs to the 'phage' integrase family.</text>
</comment>
<reference evidence="5 8" key="2">
    <citation type="submission" date="2019-12" db="EMBL/GenBank/DDBJ databases">
        <title>Draft genome sequence of Labilibaculum sp. strain 44 isolated from deep waters of Black Sea.</title>
        <authorList>
            <person name="Yadav S."/>
            <person name="Villanueva L."/>
        </authorList>
    </citation>
    <scope>NUCLEOTIDE SEQUENCE [LARGE SCALE GENOMIC DNA]</scope>
    <source>
        <strain evidence="5 8">44</strain>
    </source>
</reference>
<dbReference type="PANTHER" id="PTHR30349:SF64">
    <property type="entry name" value="PROPHAGE INTEGRASE INTD-RELATED"/>
    <property type="match status" value="1"/>
</dbReference>
<dbReference type="InterPro" id="IPR010998">
    <property type="entry name" value="Integrase_recombinase_N"/>
</dbReference>
<name>A0A7M4D1A6_9BACT</name>
<dbReference type="InterPro" id="IPR050090">
    <property type="entry name" value="Tyrosine_recombinase_XerCD"/>
</dbReference>
<evidence type="ECO:0000313" key="6">
    <source>
        <dbReference type="EMBL" id="MVB05640.1"/>
    </source>
</evidence>
<dbReference type="PROSITE" id="PS51898">
    <property type="entry name" value="TYR_RECOMBINASE"/>
    <property type="match status" value="1"/>
</dbReference>
<dbReference type="PANTHER" id="PTHR30349">
    <property type="entry name" value="PHAGE INTEGRASE-RELATED"/>
    <property type="match status" value="1"/>
</dbReference>
<protein>
    <submittedName>
        <fullName evidence="5">Tyrosine-type recombinase/integrase</fullName>
    </submittedName>
</protein>
<dbReference type="Gene3D" id="1.10.443.10">
    <property type="entry name" value="Intergrase catalytic core"/>
    <property type="match status" value="1"/>
</dbReference>
<dbReference type="EMBL" id="QTZN02000002">
    <property type="protein sequence ID" value="MVB05640.1"/>
    <property type="molecule type" value="Genomic_DNA"/>
</dbReference>
<dbReference type="InterPro" id="IPR013762">
    <property type="entry name" value="Integrase-like_cat_sf"/>
</dbReference>
<evidence type="ECO:0000256" key="2">
    <source>
        <dbReference type="ARBA" id="ARBA00023125"/>
    </source>
</evidence>
<accession>A0A7M4D1A6</accession>
<dbReference type="OrthoDB" id="9806835at2"/>